<name>A0A0F9JLJ1_9ZZZZ</name>
<dbReference type="EMBL" id="LAZR01015955">
    <property type="protein sequence ID" value="KKM06591.1"/>
    <property type="molecule type" value="Genomic_DNA"/>
</dbReference>
<feature type="compositionally biased region" description="Basic and acidic residues" evidence="1">
    <location>
        <begin position="7"/>
        <end position="16"/>
    </location>
</feature>
<feature type="non-terminal residue" evidence="2">
    <location>
        <position position="33"/>
    </location>
</feature>
<protein>
    <submittedName>
        <fullName evidence="2">Uncharacterized protein</fullName>
    </submittedName>
</protein>
<accession>A0A0F9JLJ1</accession>
<reference evidence="2" key="1">
    <citation type="journal article" date="2015" name="Nature">
        <title>Complex archaea that bridge the gap between prokaryotes and eukaryotes.</title>
        <authorList>
            <person name="Spang A."/>
            <person name="Saw J.H."/>
            <person name="Jorgensen S.L."/>
            <person name="Zaremba-Niedzwiedzka K."/>
            <person name="Martijn J."/>
            <person name="Lind A.E."/>
            <person name="van Eijk R."/>
            <person name="Schleper C."/>
            <person name="Guy L."/>
            <person name="Ettema T.J."/>
        </authorList>
    </citation>
    <scope>NUCLEOTIDE SEQUENCE</scope>
</reference>
<proteinExistence type="predicted"/>
<sequence>MTGGNQLHEHDDKPSTDTRPSARRTAEGTFAGR</sequence>
<dbReference type="AlphaFoldDB" id="A0A0F9JLJ1"/>
<comment type="caution">
    <text evidence="2">The sequence shown here is derived from an EMBL/GenBank/DDBJ whole genome shotgun (WGS) entry which is preliminary data.</text>
</comment>
<evidence type="ECO:0000256" key="1">
    <source>
        <dbReference type="SAM" id="MobiDB-lite"/>
    </source>
</evidence>
<evidence type="ECO:0000313" key="2">
    <source>
        <dbReference type="EMBL" id="KKM06591.1"/>
    </source>
</evidence>
<feature type="region of interest" description="Disordered" evidence="1">
    <location>
        <begin position="1"/>
        <end position="33"/>
    </location>
</feature>
<organism evidence="2">
    <name type="scientific">marine sediment metagenome</name>
    <dbReference type="NCBI Taxonomy" id="412755"/>
    <lineage>
        <taxon>unclassified sequences</taxon>
        <taxon>metagenomes</taxon>
        <taxon>ecological metagenomes</taxon>
    </lineage>
</organism>
<gene>
    <name evidence="2" type="ORF">LCGC14_1742390</name>
</gene>